<evidence type="ECO:0000313" key="2">
    <source>
        <dbReference type="EMBL" id="HAF2096999.1"/>
    </source>
</evidence>
<comment type="caution">
    <text evidence="2">The sequence shown here is derived from an EMBL/GenBank/DDBJ whole genome shotgun (WGS) entry which is preliminary data.</text>
</comment>
<reference evidence="2" key="1">
    <citation type="journal article" date="2018" name="Genome Biol.">
        <title>SKESA: strategic k-mer extension for scrupulous assemblies.</title>
        <authorList>
            <person name="Souvorov A."/>
            <person name="Agarwala R."/>
            <person name="Lipman D.J."/>
        </authorList>
    </citation>
    <scope>NUCLEOTIDE SEQUENCE</scope>
    <source>
        <strain evidence="2">MA.CK_98/00007638</strain>
    </source>
</reference>
<keyword evidence="1" id="KW-0812">Transmembrane</keyword>
<dbReference type="AlphaFoldDB" id="A0A743N7X3"/>
<evidence type="ECO:0000256" key="1">
    <source>
        <dbReference type="SAM" id="Phobius"/>
    </source>
</evidence>
<proteinExistence type="predicted"/>
<name>A0A743N7X3_SALER</name>
<feature type="transmembrane region" description="Helical" evidence="1">
    <location>
        <begin position="6"/>
        <end position="24"/>
    </location>
</feature>
<sequence length="165" mass="19610">MELTISFSTILMACLGFLGVYILMPIALTFRDYLVVYCISRYIYNDEFYEDLNKSFKCKAELMTIYNKCGYVSKDEPQRCFIDGVEVSEKKYQRYSFKRLMRKTTIENMESKLRTKLNFIHWIEKYFKLDSSFAKTICKRTEDIYDSRVKEIIANGEDIIISDIT</sequence>
<dbReference type="EMBL" id="DAAURG010000006">
    <property type="protein sequence ID" value="HAF2096999.1"/>
    <property type="molecule type" value="Genomic_DNA"/>
</dbReference>
<accession>A0A743N7X3</accession>
<keyword evidence="1" id="KW-1133">Transmembrane helix</keyword>
<reference evidence="2" key="2">
    <citation type="submission" date="2020-02" db="EMBL/GenBank/DDBJ databases">
        <authorList>
            <consortium name="NCBI Pathogen Detection Project"/>
        </authorList>
    </citation>
    <scope>NUCLEOTIDE SEQUENCE</scope>
    <source>
        <strain evidence="2">MA.CK_98/00007638</strain>
    </source>
</reference>
<gene>
    <name evidence="2" type="ORF">G8O08_002875</name>
</gene>
<protein>
    <submittedName>
        <fullName evidence="2">Uncharacterized protein</fullName>
    </submittedName>
</protein>
<keyword evidence="1" id="KW-0472">Membrane</keyword>
<organism evidence="2">
    <name type="scientific">Salmonella enterica</name>
    <name type="common">Salmonella choleraesuis</name>
    <dbReference type="NCBI Taxonomy" id="28901"/>
    <lineage>
        <taxon>Bacteria</taxon>
        <taxon>Pseudomonadati</taxon>
        <taxon>Pseudomonadota</taxon>
        <taxon>Gammaproteobacteria</taxon>
        <taxon>Enterobacterales</taxon>
        <taxon>Enterobacteriaceae</taxon>
        <taxon>Salmonella</taxon>
    </lineage>
</organism>